<dbReference type="Proteomes" id="UP000013009">
    <property type="component" value="Unassembled WGS sequence"/>
</dbReference>
<dbReference type="AlphaFoldDB" id="N9QYH5"/>
<evidence type="ECO:0000259" key="1">
    <source>
        <dbReference type="Pfam" id="PF13460"/>
    </source>
</evidence>
<comment type="caution">
    <text evidence="2">The sequence shown here is derived from an EMBL/GenBank/DDBJ whole genome shotgun (WGS) entry which is preliminary data.</text>
</comment>
<dbReference type="GO" id="GO:0042602">
    <property type="term" value="F:riboflavin reductase (NADPH) activity"/>
    <property type="evidence" value="ECO:0007669"/>
    <property type="project" value="TreeGrafter"/>
</dbReference>
<dbReference type="OrthoDB" id="9803892at2"/>
<dbReference type="InterPro" id="IPR036291">
    <property type="entry name" value="NAD(P)-bd_dom_sf"/>
</dbReference>
<dbReference type="Pfam" id="PF13460">
    <property type="entry name" value="NAD_binding_10"/>
    <property type="match status" value="1"/>
</dbReference>
<dbReference type="HOGENOM" id="CLU_025711_6_0_6"/>
<dbReference type="GO" id="GO:0004074">
    <property type="term" value="F:biliverdin reductase [NAD(P)H] activity"/>
    <property type="evidence" value="ECO:0007669"/>
    <property type="project" value="TreeGrafter"/>
</dbReference>
<gene>
    <name evidence="2" type="ORF">F889_01390</name>
</gene>
<sequence length="213" mass="23603">MKHVLILGASGQIAKWVIDMLANEADLTQTLFVRDARKLASNLPANTRVIEGDALNLEQVQQAVQGQDIVYANLAGELEAQTENMIAAMYTAGVQRVILINSLGIYDEVKGKFGDWNRKEIGAYLGPYRKAADLLEASDLDYSILRAAWLMDEDEIDYETTERDQDFKGTVVSRKSVAALVVKIIQQPNVASRKNLGVNKPNTAADRPYFINT</sequence>
<dbReference type="PATRIC" id="fig|1217695.3.peg.1351"/>
<dbReference type="EMBL" id="APRZ01000012">
    <property type="protein sequence ID" value="ENX35096.1"/>
    <property type="molecule type" value="Genomic_DNA"/>
</dbReference>
<accession>N9QYH5</accession>
<feature type="domain" description="NAD(P)-binding" evidence="1">
    <location>
        <begin position="8"/>
        <end position="188"/>
    </location>
</feature>
<dbReference type="Gene3D" id="3.40.50.720">
    <property type="entry name" value="NAD(P)-binding Rossmann-like Domain"/>
    <property type="match status" value="1"/>
</dbReference>
<name>N9QYH5_9GAMM</name>
<dbReference type="InterPro" id="IPR051606">
    <property type="entry name" value="Polyketide_Oxido-like"/>
</dbReference>
<evidence type="ECO:0000313" key="3">
    <source>
        <dbReference type="Proteomes" id="UP000013009"/>
    </source>
</evidence>
<dbReference type="SUPFAM" id="SSF51735">
    <property type="entry name" value="NAD(P)-binding Rossmann-fold domains"/>
    <property type="match status" value="1"/>
</dbReference>
<dbReference type="RefSeq" id="WP_005271942.1">
    <property type="nucleotide sequence ID" value="NZ_KB850194.1"/>
</dbReference>
<evidence type="ECO:0000313" key="2">
    <source>
        <dbReference type="EMBL" id="ENX35096.1"/>
    </source>
</evidence>
<protein>
    <recommendedName>
        <fullName evidence="1">NAD(P)-binding domain-containing protein</fullName>
    </recommendedName>
</protein>
<keyword evidence="3" id="KW-1185">Reference proteome</keyword>
<dbReference type="CDD" id="cd05267">
    <property type="entry name" value="SDR_a6"/>
    <property type="match status" value="1"/>
</dbReference>
<reference evidence="2 3" key="1">
    <citation type="submission" date="2013-02" db="EMBL/GenBank/DDBJ databases">
        <title>The Genome Sequence of Acinetobacter sp. NIPH 1859.</title>
        <authorList>
            <consortium name="The Broad Institute Genome Sequencing Platform"/>
            <consortium name="The Broad Institute Genome Sequencing Center for Infectious Disease"/>
            <person name="Cerqueira G."/>
            <person name="Feldgarden M."/>
            <person name="Courvalin P."/>
            <person name="Perichon B."/>
            <person name="Grillot-Courvalin C."/>
            <person name="Clermont D."/>
            <person name="Rocha E."/>
            <person name="Yoon E.-J."/>
            <person name="Nemec A."/>
            <person name="Walker B."/>
            <person name="Young S.K."/>
            <person name="Zeng Q."/>
            <person name="Gargeya S."/>
            <person name="Fitzgerald M."/>
            <person name="Haas B."/>
            <person name="Abouelleil A."/>
            <person name="Alvarado L."/>
            <person name="Arachchi H.M."/>
            <person name="Berlin A.M."/>
            <person name="Chapman S.B."/>
            <person name="Dewar J."/>
            <person name="Goldberg J."/>
            <person name="Griggs A."/>
            <person name="Gujja S."/>
            <person name="Hansen M."/>
            <person name="Howarth C."/>
            <person name="Imamovic A."/>
            <person name="Larimer J."/>
            <person name="McCowan C."/>
            <person name="Murphy C."/>
            <person name="Neiman D."/>
            <person name="Pearson M."/>
            <person name="Priest M."/>
            <person name="Roberts A."/>
            <person name="Saif S."/>
            <person name="Shea T."/>
            <person name="Sisk P."/>
            <person name="Sykes S."/>
            <person name="Wortman J."/>
            <person name="Nusbaum C."/>
            <person name="Birren B."/>
        </authorList>
    </citation>
    <scope>NUCLEOTIDE SEQUENCE [LARGE SCALE GENOMIC DNA]</scope>
    <source>
        <strain evidence="2 3">NIPH 1859</strain>
    </source>
</reference>
<dbReference type="PANTHER" id="PTHR43355:SF2">
    <property type="entry name" value="FLAVIN REDUCTASE (NADPH)"/>
    <property type="match status" value="1"/>
</dbReference>
<dbReference type="InterPro" id="IPR016040">
    <property type="entry name" value="NAD(P)-bd_dom"/>
</dbReference>
<proteinExistence type="predicted"/>
<organism evidence="2 3">
    <name type="scientific">Acinetobacter colistiniresistens</name>
    <dbReference type="NCBI Taxonomy" id="280145"/>
    <lineage>
        <taxon>Bacteria</taxon>
        <taxon>Pseudomonadati</taxon>
        <taxon>Pseudomonadota</taxon>
        <taxon>Gammaproteobacteria</taxon>
        <taxon>Moraxellales</taxon>
        <taxon>Moraxellaceae</taxon>
        <taxon>Acinetobacter</taxon>
    </lineage>
</organism>
<dbReference type="PANTHER" id="PTHR43355">
    <property type="entry name" value="FLAVIN REDUCTASE (NADPH)"/>
    <property type="match status" value="1"/>
</dbReference>